<feature type="compositionally biased region" description="Acidic residues" evidence="1">
    <location>
        <begin position="496"/>
        <end position="509"/>
    </location>
</feature>
<dbReference type="Gene3D" id="2.60.40.10">
    <property type="entry name" value="Immunoglobulins"/>
    <property type="match status" value="2"/>
</dbReference>
<accession>A0AAV1VLM3</accession>
<proteinExistence type="predicted"/>
<comment type="caution">
    <text evidence="2">The sequence shown here is derived from an EMBL/GenBank/DDBJ whole genome shotgun (WGS) entry which is preliminary data.</text>
</comment>
<name>A0AAV1VLM3_9STRA</name>
<evidence type="ECO:0000256" key="1">
    <source>
        <dbReference type="SAM" id="MobiDB-lite"/>
    </source>
</evidence>
<feature type="region of interest" description="Disordered" evidence="1">
    <location>
        <begin position="3222"/>
        <end position="3246"/>
    </location>
</feature>
<feature type="compositionally biased region" description="Low complexity" evidence="1">
    <location>
        <begin position="1028"/>
        <end position="1039"/>
    </location>
</feature>
<evidence type="ECO:0000313" key="3">
    <source>
        <dbReference type="Proteomes" id="UP001162060"/>
    </source>
</evidence>
<dbReference type="InterPro" id="IPR013783">
    <property type="entry name" value="Ig-like_fold"/>
</dbReference>
<evidence type="ECO:0000313" key="2">
    <source>
        <dbReference type="EMBL" id="CAK7947112.1"/>
    </source>
</evidence>
<feature type="compositionally biased region" description="Basic and acidic residues" evidence="1">
    <location>
        <begin position="555"/>
        <end position="572"/>
    </location>
</feature>
<sequence length="3764" mass="416282">MMTERAEGTAVASTPSDAVDGLSTDDVASGNALPGPLVTVSMLSKTGKNRVEYRGEKGEVLSLGELCLNDLSDLYVFKVTNQEAQPITIQMRMELRKPFQSSQWSFQLENENISIMRRELEQEKERTVATDEFEHVPFSVLRSSSRAAICAENVYLCEGYNELFNHIGTVKEVTLAPKETTSIILSICTNLTAPQNQAAGTSAYVAATDSSDEERAHLSETSCFVLSGRLVLQPSFVDSAMSSLRSLPAEMLVPLQGQVCRLLLRLDVKELHFDDCVPGGSFVKDFTVWNRSEIPLLFHLSSPMTPWSENKGLLVCTDYNSGYVIGDKTLQAAAYGHVRIRVTYRPTEIGERFFEIQAQNLHDSRNVKTLRIHAITNQEHHREGLSIKESSGSFLMSGSRLDFGDCYTGIASSKTILMRNMTEVALHVELTSDRPREVTFELKLQQNGSRVSRAPRADDVASPTILDDGLSLEESILPGDAKALPPLLDVDAYGPDSDEEIDDNEGDFYDENLHTKQSAFDGNPMNDVEDLDDDFEFDREPRALLQSPRGSPEMRATRADAVRREEGFRMKGEMSTNNTPGDKSGAYDSGRDSRHSSPERSKSRKHQSVSIDEKNASNFLVETIDLPPGVERTILIWYSPASVSYLDGLNDDKADAVDLKAARLTKQTFRVSFRCFLMEGAWQQAQSRVYDRALGKSVHVRARTCTSLVTVTPSVLHLGDCYIGELKSSSCILTNHSELPTVVKPLVTSKVISTVPNDDMVLGPKQSVEVKIEIVPRKTNSNYSRLISILNTRNQNNIPQICVRSSNMDAHHVIYHSLFYKLLTHSRFAFLNFEHVAINSVGIQVFDLENITNAPLHLHVSSSAPSKIRLYCIKHTFADRINPVEFVEDDGARDAGGKVCLSSTSTNSQTSGAGSPVNVLAQRSQSSVGRTFYRRRSFCSMSELVDEKTSWRRGKFTALRDLRAKKLTASSASQSHHAPVAMPAKCSISRSTSTIFDGGKGRQVQHVSGVDRRAKTPQGAAVEEKTLDGSSDMSSSALVDSHEDETSSEEVADLLELFAKSRADCDAYCCSSLPSKEKEKEIVAMVRERTKRLQTLLAEKKLVLLNSNKERNVRVPAKSRLRIVSVFSPVASETVDTKDVAKTRVERHKILITLPPGGNRAVAERPTFDHSEISEWTTMKHSFNSRPSVRELLLKSRVCRSVMNVNQKNINFGRISTSSKNSKRLVVQNMSATPLVYSVEKTGSISSGFLQIKEGEVGVVKAFGTKEICFQFQPTLAGPFEEKLKIVNAQDAENSVSVTIKARVVKCETFKLLQSGQTISFGKCIVGEKTEKVKIPLRNTSRKKREYVIQVDQSFTVPNLRPTFYFSIDETPATVVTQAQEKKLDEELEKLEHKLRIAETKKKVDKIVKLNVKISQVKALLSGGQISAESSEVGACDPYDSANSESELSESESSSRSQRRRSRHSDKHFVDVKTGVSSRTNTLHFSLEAEATGKVVAYAIFNPVKSGNNSLASGENGNKREACQRTEVKKRQLRRDATTIVGMGKFLLFEQQNKDVVKELQYTAEIFLRTPAGENAFCRAVGRKPPSTLPPHPHNGTGVSIMDENILKSRTGKPRDANGGSVSQVDDVSSSMAASVEAKSAVSKRRQNLTIKIPDSGKMVQKLNVDIDSSQCCPFPSSSSLLVLADESPSVTRGWPLTLTLGSPSFQGSAVIEIVWNPASTFKNVMTLTCNTVLLNFLTQDDKTAISDEAETRGRHLLPVKLNIPVDRTVSMDLKWCFTSDAGYAPSTPLASCVSRSVLESVSEAAELNAGTIDFFYCSCNASPQECHQGTTTRTRISSLNVVVLKTAQRSLCFEDEAIDLGERQQGEDIRGEVVIHNRLQQPLQYLLLAGSRDPSSSSKPSLVSPLLVGGELTFENATGTVQAESFVRATFVYKGSVPGQHKEQIVLRNLSGDRLDTSILTLSVRIVRPVYVRIPELDPQVTGQLEVLDLGPCYVTPEMQDTAVDSPNGSFRFSKVHKLTLHSQVEHTLVVCASSNLKTQCYVYEDARLQREATHVVMKGMHVIDLYVAIRPRLSLDAIKTGSTRELVGGIRVQLFGLLAQDDTLGDEKSDMLTEFTVKFVGVAGASIAQIAPTLIDFGVEYNSGRMQTCQTHEGHFELVNMSKALPLKYRLYVTNATEGYSDDDDSLHLSLKHEKGEIPAGETGKIEFRMMAYTNGLFRRRIMVDNINYPGNAHSVDVLLFVDSGALSCEVAVSESDGQIRQEKNASASRNALNEPVLVQSVDLGLINVIRLEEELSDTTRVSGDSDPSSCKYRIYGKSDDVPFIKARSTANSLLCLSGDKTLVLTNTTDRRIVVRPFSTLPMTFRWKQKGDDNSSASEKVNTRFASMEDVRRLCVPRLGSDTASQKTQQSSVSYGDSSALDANSTVQLSFRFAPIAVTAPLPIETIESGQLCPFRGMIGIQSFETGESEDGEEACTLKVVNVSENVSDVAVSFILANLPACIRVCNVCDARRIESNDEIDSKSIQHFPSLRILAQHAEQLHENEHGVSWNAWGLQPRTTCVLEMELVRTKEFLVAGNHEFLLRFFNLCNPSNRENVLVRAQIISSYAKLVIDPASADKGMETVDSKEDHVAFLPPVTVPASLEAPLHRASFWFSLRNVYDEELSVRLSSQTHSPFDRTIELLLMLRSAHTPLSSIVISPGESVDIRVVCHVFPAARLLPDTWPSGISGATSDILDLGRVLLHINIRNAEEAAQQKEIRVKGKLLPGKTFLLSTSSLHFFATATDLPAQISASQLPPNLVLNAGGRRDLSQTLSTETSQQTTTCVVHQLRNSAESFWVRNPSTVDVLDFAISPVSMYQPGLCLVKGSAEADMCAMSGWIQAIAVPSSGTIAPNESLKITVRLEEATPTSVDPFHDGNDDSTPGKIASRHTVRRNPTWRSNSWDADALETLPDEGGSYHMSLLVRNIGLNLDTAVSTEIDVLLVLQQQSSSSDNGNQGNVILDTNLITTALSARNNRLAQPRKLRPRPSLKTHVENEFDGQSKSHGSDNACKFNVSSSRSGVVEQNDYLPVLVIRGCTPAEYSSLENTRYLIDVGQHTVRNGGEVEWEITIESLFGSVADDGLDAVEYHLMLVDKAARSWLQLSRERGTLDRAHSYQSIVLYFLRGVVGVYSTFLVLQNLANPSDLKVIHVRLEVIADLNSLRGMSSELDPTRNLFRVLVSNHGSPKRPHRSNIDMPSEKSSTPGGARRLMIDFREIYYYKLYQNHSIVIENSSGLSLDFMLSTNARPQEVSFSISPMSLNEVTTVTLGAHTSMQVFLHFRPQPKQLVLPGATDVVGDELIDPWVREIEVYVSCRLVKDFRETVILRAICSQPQLMVNVANGETNESPLHREAYFSAQPTFLGLVFPMLEPILSSPDLSAKAADEMQKFLVVRNTKKDANARLALRNDSMFFGLAIDESLTQPGSATVDVLDRGVCAGRKPTLLLTIQPQCVVVLRVKPDVAALWKHHQLWDHSVKEHVTLYNINQFAEHYQVTLCFTSSNVASFYIPPNISESYPISALEDIVAKFLQNFEYTWKRLISFREKLSESHVSPKNSSGQSPASTTPKLSEVLNDLEDALDLASPFSPRDLTHMALLSFEEVTGTRASSRADGFDQLVQLYQALYFDFYYITDELVWYGVRGNAVRHSLALADLAYGVVFDHDIFRSYLADAKSDIDSADVVSFPGLLLPWVRQLGHFLSFFPENQEATQPLRQIYDQLRQFDTS</sequence>
<dbReference type="EMBL" id="CAKLBY020000378">
    <property type="protein sequence ID" value="CAK7947112.1"/>
    <property type="molecule type" value="Genomic_DNA"/>
</dbReference>
<protein>
    <submittedName>
        <fullName evidence="2">Uncharacterized protein</fullName>
    </submittedName>
</protein>
<dbReference type="PANTHER" id="PTHR39211">
    <property type="entry name" value="CHROMOSOME 7, WHOLE GENOME SHOTGUN SEQUENCE"/>
    <property type="match status" value="1"/>
</dbReference>
<feature type="region of interest" description="Disordered" evidence="1">
    <location>
        <begin position="1"/>
        <end position="23"/>
    </location>
</feature>
<feature type="region of interest" description="Disordered" evidence="1">
    <location>
        <begin position="542"/>
        <end position="611"/>
    </location>
</feature>
<dbReference type="PANTHER" id="PTHR39211:SF1">
    <property type="entry name" value="ABNORMAL SPINDLE-LIKE MICROCEPHALY-ASSOCIATED PROTEIN ASH DOMAIN-CONTAINING PROTEIN"/>
    <property type="match status" value="1"/>
</dbReference>
<reference evidence="2" key="1">
    <citation type="submission" date="2024-01" db="EMBL/GenBank/DDBJ databases">
        <authorList>
            <person name="Webb A."/>
        </authorList>
    </citation>
    <scope>NUCLEOTIDE SEQUENCE</scope>
    <source>
        <strain evidence="2">Pm1</strain>
    </source>
</reference>
<dbReference type="Proteomes" id="UP001162060">
    <property type="component" value="Unassembled WGS sequence"/>
</dbReference>
<feature type="region of interest" description="Disordered" evidence="1">
    <location>
        <begin position="997"/>
        <end position="1046"/>
    </location>
</feature>
<feature type="compositionally biased region" description="Basic and acidic residues" evidence="1">
    <location>
        <begin position="589"/>
        <end position="601"/>
    </location>
</feature>
<feature type="compositionally biased region" description="Basic and acidic residues" evidence="1">
    <location>
        <begin position="3033"/>
        <end position="3047"/>
    </location>
</feature>
<gene>
    <name evidence="2" type="ORF">PM001_LOCUS32262</name>
</gene>
<feature type="region of interest" description="Disordered" evidence="1">
    <location>
        <begin position="1431"/>
        <end position="1468"/>
    </location>
</feature>
<organism evidence="2 3">
    <name type="scientific">Peronospora matthiolae</name>
    <dbReference type="NCBI Taxonomy" id="2874970"/>
    <lineage>
        <taxon>Eukaryota</taxon>
        <taxon>Sar</taxon>
        <taxon>Stramenopiles</taxon>
        <taxon>Oomycota</taxon>
        <taxon>Peronosporomycetes</taxon>
        <taxon>Peronosporales</taxon>
        <taxon>Peronosporaceae</taxon>
        <taxon>Peronospora</taxon>
    </lineage>
</organism>
<feature type="region of interest" description="Disordered" evidence="1">
    <location>
        <begin position="483"/>
        <end position="509"/>
    </location>
</feature>
<feature type="compositionally biased region" description="Basic residues" evidence="1">
    <location>
        <begin position="1457"/>
        <end position="1466"/>
    </location>
</feature>
<feature type="region of interest" description="Disordered" evidence="1">
    <location>
        <begin position="3031"/>
        <end position="3050"/>
    </location>
</feature>